<evidence type="ECO:0000313" key="1">
    <source>
        <dbReference type="EMBL" id="KAI4870248.1"/>
    </source>
</evidence>
<comment type="caution">
    <text evidence="1">The sequence shown here is derived from an EMBL/GenBank/DDBJ whole genome shotgun (WGS) entry which is preliminary data.</text>
</comment>
<sequence length="185" mass="20064">MSAADDESASSPPAYTPTHTTAAADPHHHRFPSRASTSATASFSIHGGVGTAPEAGGTYMIRDLDSGRALTLEGGQLSLKREAGTNGGWRWECAEDAEGWLGFREAVSYRYLGRDNRGGFCARAGKFAAWERFCLRPLKEGGFQLMGIQWWTFKRMGIAEGKGDGESLVEVGEAKDAARWEFVEV</sequence>
<organism evidence="1 2">
    <name type="scientific">Hypoxylon rubiginosum</name>
    <dbReference type="NCBI Taxonomy" id="110542"/>
    <lineage>
        <taxon>Eukaryota</taxon>
        <taxon>Fungi</taxon>
        <taxon>Dikarya</taxon>
        <taxon>Ascomycota</taxon>
        <taxon>Pezizomycotina</taxon>
        <taxon>Sordariomycetes</taxon>
        <taxon>Xylariomycetidae</taxon>
        <taxon>Xylariales</taxon>
        <taxon>Hypoxylaceae</taxon>
        <taxon>Hypoxylon</taxon>
    </lineage>
</organism>
<accession>A0ACB9ZF18</accession>
<protein>
    <submittedName>
        <fullName evidence="1">Uncharacterized protein</fullName>
    </submittedName>
</protein>
<name>A0ACB9ZF18_9PEZI</name>
<evidence type="ECO:0000313" key="2">
    <source>
        <dbReference type="Proteomes" id="UP001497700"/>
    </source>
</evidence>
<dbReference type="EMBL" id="MU393425">
    <property type="protein sequence ID" value="KAI4870248.1"/>
    <property type="molecule type" value="Genomic_DNA"/>
</dbReference>
<keyword evidence="2" id="KW-1185">Reference proteome</keyword>
<reference evidence="1 2" key="1">
    <citation type="journal article" date="2022" name="New Phytol.">
        <title>Ecological generalism drives hyperdiversity of secondary metabolite gene clusters in xylarialean endophytes.</title>
        <authorList>
            <person name="Franco M.E.E."/>
            <person name="Wisecaver J.H."/>
            <person name="Arnold A.E."/>
            <person name="Ju Y.M."/>
            <person name="Slot J.C."/>
            <person name="Ahrendt S."/>
            <person name="Moore L.P."/>
            <person name="Eastman K.E."/>
            <person name="Scott K."/>
            <person name="Konkel Z."/>
            <person name="Mondo S.J."/>
            <person name="Kuo A."/>
            <person name="Hayes R.D."/>
            <person name="Haridas S."/>
            <person name="Andreopoulos B."/>
            <person name="Riley R."/>
            <person name="LaButti K."/>
            <person name="Pangilinan J."/>
            <person name="Lipzen A."/>
            <person name="Amirebrahimi M."/>
            <person name="Yan J."/>
            <person name="Adam C."/>
            <person name="Keymanesh K."/>
            <person name="Ng V."/>
            <person name="Louie K."/>
            <person name="Northen T."/>
            <person name="Drula E."/>
            <person name="Henrissat B."/>
            <person name="Hsieh H.M."/>
            <person name="Youens-Clark K."/>
            <person name="Lutzoni F."/>
            <person name="Miadlikowska J."/>
            <person name="Eastwood D.C."/>
            <person name="Hamelin R.C."/>
            <person name="Grigoriev I.V."/>
            <person name="U'Ren J.M."/>
        </authorList>
    </citation>
    <scope>NUCLEOTIDE SEQUENCE [LARGE SCALE GENOMIC DNA]</scope>
    <source>
        <strain evidence="1 2">CBS 119005</strain>
    </source>
</reference>
<gene>
    <name evidence="1" type="ORF">F4820DRAFT_288678</name>
</gene>
<proteinExistence type="predicted"/>
<dbReference type="Proteomes" id="UP001497700">
    <property type="component" value="Unassembled WGS sequence"/>
</dbReference>